<proteinExistence type="predicted"/>
<dbReference type="Proteomes" id="UP000568751">
    <property type="component" value="Unassembled WGS sequence"/>
</dbReference>
<comment type="caution">
    <text evidence="1">The sequence shown here is derived from an EMBL/GenBank/DDBJ whole genome shotgun (WGS) entry which is preliminary data.</text>
</comment>
<evidence type="ECO:0000313" key="1">
    <source>
        <dbReference type="EMBL" id="NYT28156.1"/>
    </source>
</evidence>
<sequence length="116" mass="12602">MLLHLKRQGKNSQDKVVDTSNLPTFASAQWTEWTLANSKIPALVSGETYTIEINLSSTGGGTSTGGNTTPVLIDTAAPIITSWQSTHQQMGNQALKYDVIELTMTTNEALVKQCYQ</sequence>
<name>A0A853F3S1_9GAMM</name>
<dbReference type="AlphaFoldDB" id="A0A853F3S1"/>
<evidence type="ECO:0000313" key="2">
    <source>
        <dbReference type="Proteomes" id="UP000568751"/>
    </source>
</evidence>
<dbReference type="EMBL" id="JACCHT010000002">
    <property type="protein sequence ID" value="NYT28156.1"/>
    <property type="molecule type" value="Genomic_DNA"/>
</dbReference>
<protein>
    <submittedName>
        <fullName evidence="1">Uncharacterized protein</fullName>
    </submittedName>
</protein>
<organism evidence="1 2">
    <name type="scientific">Candidatus Thiodubiliella endoseptemdiera</name>
    <dbReference type="NCBI Taxonomy" id="2738886"/>
    <lineage>
        <taxon>Bacteria</taxon>
        <taxon>Pseudomonadati</taxon>
        <taxon>Pseudomonadota</taxon>
        <taxon>Gammaproteobacteria</taxon>
        <taxon>Candidatus Pseudothioglobaceae</taxon>
        <taxon>Candidatus Thiodubiliella</taxon>
    </lineage>
</organism>
<gene>
    <name evidence="1" type="ORF">H0A76_09885</name>
</gene>
<accession>A0A853F3S1</accession>
<reference evidence="1 2" key="1">
    <citation type="submission" date="2020-05" db="EMBL/GenBank/DDBJ databases">
        <title>Horizontal transmission and recombination maintain forever young bacterial symbiont genomes.</title>
        <authorList>
            <person name="Russell S.L."/>
            <person name="Pepper-Tunick E."/>
            <person name="Svedberg J."/>
            <person name="Byrne A."/>
            <person name="Ruelas Castillo J."/>
            <person name="Vollmers C."/>
            <person name="Beinart R.A."/>
            <person name="Corbett-Detig R."/>
        </authorList>
    </citation>
    <scope>NUCLEOTIDE SEQUENCE [LARGE SCALE GENOMIC DNA]</scope>
    <source>
        <strain evidence="1">455</strain>
    </source>
</reference>